<evidence type="ECO:0000256" key="1">
    <source>
        <dbReference type="PROSITE-ProRule" id="PRU00047"/>
    </source>
</evidence>
<accession>A0A8C9S728</accession>
<proteinExistence type="predicted"/>
<dbReference type="GO" id="GO:0008270">
    <property type="term" value="F:zinc ion binding"/>
    <property type="evidence" value="ECO:0007669"/>
    <property type="project" value="UniProtKB-KW"/>
</dbReference>
<keyword evidence="5" id="KW-1185">Reference proteome</keyword>
<dbReference type="InterPro" id="IPR042509">
    <property type="entry name" value="ZCCHC3"/>
</dbReference>
<evidence type="ECO:0000256" key="2">
    <source>
        <dbReference type="SAM" id="MobiDB-lite"/>
    </source>
</evidence>
<protein>
    <recommendedName>
        <fullName evidence="3">CCHC-type domain-containing protein</fullName>
    </recommendedName>
</protein>
<dbReference type="SUPFAM" id="SSF57756">
    <property type="entry name" value="Retrovirus zinc finger-like domains"/>
    <property type="match status" value="1"/>
</dbReference>
<dbReference type="AlphaFoldDB" id="A0A8C9S728"/>
<reference evidence="4 5" key="1">
    <citation type="submission" date="2019-04" db="EMBL/GenBank/DDBJ databases">
        <authorList>
            <consortium name="Wellcome Sanger Institute Data Sharing"/>
        </authorList>
    </citation>
    <scope>NUCLEOTIDE SEQUENCE [LARGE SCALE GENOMIC DNA]</scope>
</reference>
<dbReference type="GO" id="GO:0002218">
    <property type="term" value="P:activation of innate immune response"/>
    <property type="evidence" value="ECO:0007669"/>
    <property type="project" value="InterPro"/>
</dbReference>
<dbReference type="GeneTree" id="ENSGT00980000198840"/>
<dbReference type="OrthoDB" id="8875481at2759"/>
<dbReference type="GO" id="GO:0003723">
    <property type="term" value="F:RNA binding"/>
    <property type="evidence" value="ECO:0007669"/>
    <property type="project" value="InterPro"/>
</dbReference>
<sequence length="115" mass="13103">MGNNVKYGVGKESRDPKRGRWGASKGYLFYSNQPPFCRVCQGFGHTGVDCTNMRCNNCLEKGHMARDCNGPRRCNVCGAEDHLARTCSLRKPTYADTREKNLKCFYCGLVHREFR</sequence>
<dbReference type="InterPro" id="IPR036875">
    <property type="entry name" value="Znf_CCHC_sf"/>
</dbReference>
<name>A0A8C9S728_SCLFO</name>
<dbReference type="SMART" id="SM00343">
    <property type="entry name" value="ZnF_C2HC"/>
    <property type="match status" value="3"/>
</dbReference>
<keyword evidence="1" id="KW-0862">Zinc</keyword>
<dbReference type="InterPro" id="IPR001878">
    <property type="entry name" value="Znf_CCHC"/>
</dbReference>
<organism evidence="4 5">
    <name type="scientific">Scleropages formosus</name>
    <name type="common">Asian bonytongue</name>
    <name type="synonym">Osteoglossum formosum</name>
    <dbReference type="NCBI Taxonomy" id="113540"/>
    <lineage>
        <taxon>Eukaryota</taxon>
        <taxon>Metazoa</taxon>
        <taxon>Chordata</taxon>
        <taxon>Craniata</taxon>
        <taxon>Vertebrata</taxon>
        <taxon>Euteleostomi</taxon>
        <taxon>Actinopterygii</taxon>
        <taxon>Neopterygii</taxon>
        <taxon>Teleostei</taxon>
        <taxon>Osteoglossocephala</taxon>
        <taxon>Osteoglossomorpha</taxon>
        <taxon>Osteoglossiformes</taxon>
        <taxon>Osteoglossidae</taxon>
        <taxon>Scleropages</taxon>
    </lineage>
</organism>
<evidence type="ECO:0000259" key="3">
    <source>
        <dbReference type="PROSITE" id="PS50158"/>
    </source>
</evidence>
<dbReference type="GO" id="GO:0003690">
    <property type="term" value="F:double-stranded DNA binding"/>
    <property type="evidence" value="ECO:0007669"/>
    <property type="project" value="InterPro"/>
</dbReference>
<keyword evidence="1" id="KW-0479">Metal-binding</keyword>
<dbReference type="Ensembl" id="ENSSFOT00015026054.2">
    <property type="protein sequence ID" value="ENSSFOP00015025770.2"/>
    <property type="gene ID" value="ENSSFOG00015007337.2"/>
</dbReference>
<dbReference type="Proteomes" id="UP000694397">
    <property type="component" value="Chromosome 3"/>
</dbReference>
<keyword evidence="1" id="KW-0863">Zinc-finger</keyword>
<reference evidence="4" key="3">
    <citation type="submission" date="2025-09" db="UniProtKB">
        <authorList>
            <consortium name="Ensembl"/>
        </authorList>
    </citation>
    <scope>IDENTIFICATION</scope>
</reference>
<reference evidence="4" key="2">
    <citation type="submission" date="2025-08" db="UniProtKB">
        <authorList>
            <consortium name="Ensembl"/>
        </authorList>
    </citation>
    <scope>IDENTIFICATION</scope>
</reference>
<dbReference type="PROSITE" id="PS50158">
    <property type="entry name" value="ZF_CCHC"/>
    <property type="match status" value="1"/>
</dbReference>
<dbReference type="PANTHER" id="PTHR22639">
    <property type="entry name" value="GAG-RELATED PROTEIN"/>
    <property type="match status" value="1"/>
</dbReference>
<feature type="compositionally biased region" description="Basic and acidic residues" evidence="2">
    <location>
        <begin position="9"/>
        <end position="18"/>
    </location>
</feature>
<evidence type="ECO:0000313" key="4">
    <source>
        <dbReference type="Ensembl" id="ENSSFOP00015025770.2"/>
    </source>
</evidence>
<dbReference type="PANTHER" id="PTHR22639:SF3">
    <property type="entry name" value="ZINC FINGER CCHC DOMAIN-CONTAINING PROTEIN 3"/>
    <property type="match status" value="1"/>
</dbReference>
<feature type="region of interest" description="Disordered" evidence="2">
    <location>
        <begin position="1"/>
        <end position="20"/>
    </location>
</feature>
<feature type="domain" description="CCHC-type" evidence="3">
    <location>
        <begin position="54"/>
        <end position="68"/>
    </location>
</feature>
<evidence type="ECO:0000313" key="5">
    <source>
        <dbReference type="Proteomes" id="UP000694397"/>
    </source>
</evidence>
<dbReference type="Gene3D" id="4.10.60.10">
    <property type="entry name" value="Zinc finger, CCHC-type"/>
    <property type="match status" value="1"/>
</dbReference>
<dbReference type="Pfam" id="PF00098">
    <property type="entry name" value="zf-CCHC"/>
    <property type="match status" value="1"/>
</dbReference>